<dbReference type="RefSeq" id="WP_197530854.1">
    <property type="nucleotide sequence ID" value="NZ_SJPS01000007.1"/>
</dbReference>
<protein>
    <submittedName>
        <fullName evidence="3">PAP2 superfamily protein</fullName>
    </submittedName>
</protein>
<comment type="caution">
    <text evidence="3">The sequence shown here is derived from an EMBL/GenBank/DDBJ whole genome shotgun (WGS) entry which is preliminary data.</text>
</comment>
<keyword evidence="4" id="KW-1185">Reference proteome</keyword>
<name>A0A5C6CEQ8_9BACT</name>
<dbReference type="Proteomes" id="UP000318437">
    <property type="component" value="Unassembled WGS sequence"/>
</dbReference>
<accession>A0A5C6CEQ8</accession>
<organism evidence="3 4">
    <name type="scientific">Bythopirellula polymerisocia</name>
    <dbReference type="NCBI Taxonomy" id="2528003"/>
    <lineage>
        <taxon>Bacteria</taxon>
        <taxon>Pseudomonadati</taxon>
        <taxon>Planctomycetota</taxon>
        <taxon>Planctomycetia</taxon>
        <taxon>Pirellulales</taxon>
        <taxon>Lacipirellulaceae</taxon>
        <taxon>Bythopirellula</taxon>
    </lineage>
</organism>
<gene>
    <name evidence="3" type="ORF">Pla144_42090</name>
</gene>
<keyword evidence="1" id="KW-1133">Transmembrane helix</keyword>
<dbReference type="EMBL" id="SJPS01000007">
    <property type="protein sequence ID" value="TWU22748.1"/>
    <property type="molecule type" value="Genomic_DNA"/>
</dbReference>
<feature type="domain" description="Phosphatidic acid phosphatase type 2/haloperoxidase" evidence="2">
    <location>
        <begin position="2"/>
        <end position="73"/>
    </location>
</feature>
<dbReference type="Gene3D" id="1.20.144.10">
    <property type="entry name" value="Phosphatidic acid phosphatase type 2/haloperoxidase"/>
    <property type="match status" value="1"/>
</dbReference>
<dbReference type="Pfam" id="PF01569">
    <property type="entry name" value="PAP2"/>
    <property type="match status" value="1"/>
</dbReference>
<evidence type="ECO:0000313" key="3">
    <source>
        <dbReference type="EMBL" id="TWU22748.1"/>
    </source>
</evidence>
<evidence type="ECO:0000259" key="2">
    <source>
        <dbReference type="Pfam" id="PF01569"/>
    </source>
</evidence>
<dbReference type="AlphaFoldDB" id="A0A5C6CEQ8"/>
<dbReference type="InterPro" id="IPR000326">
    <property type="entry name" value="PAP2/HPO"/>
</dbReference>
<feature type="transmembrane region" description="Helical" evidence="1">
    <location>
        <begin position="54"/>
        <end position="74"/>
    </location>
</feature>
<evidence type="ECO:0000256" key="1">
    <source>
        <dbReference type="SAM" id="Phobius"/>
    </source>
</evidence>
<evidence type="ECO:0000313" key="4">
    <source>
        <dbReference type="Proteomes" id="UP000318437"/>
    </source>
</evidence>
<dbReference type="InterPro" id="IPR036938">
    <property type="entry name" value="PAP2/HPO_sf"/>
</dbReference>
<feature type="transmembrane region" description="Helical" evidence="1">
    <location>
        <begin position="25"/>
        <end position="47"/>
    </location>
</feature>
<proteinExistence type="predicted"/>
<reference evidence="3 4" key="1">
    <citation type="submission" date="2019-02" db="EMBL/GenBank/DDBJ databases">
        <title>Deep-cultivation of Planctomycetes and their phenomic and genomic characterization uncovers novel biology.</title>
        <authorList>
            <person name="Wiegand S."/>
            <person name="Jogler M."/>
            <person name="Boedeker C."/>
            <person name="Pinto D."/>
            <person name="Vollmers J."/>
            <person name="Rivas-Marin E."/>
            <person name="Kohn T."/>
            <person name="Peeters S.H."/>
            <person name="Heuer A."/>
            <person name="Rast P."/>
            <person name="Oberbeckmann S."/>
            <person name="Bunk B."/>
            <person name="Jeske O."/>
            <person name="Meyerdierks A."/>
            <person name="Storesund J.E."/>
            <person name="Kallscheuer N."/>
            <person name="Luecker S."/>
            <person name="Lage O.M."/>
            <person name="Pohl T."/>
            <person name="Merkel B.J."/>
            <person name="Hornburger P."/>
            <person name="Mueller R.-W."/>
            <person name="Bruemmer F."/>
            <person name="Labrenz M."/>
            <person name="Spormann A.M."/>
            <person name="Op Den Camp H."/>
            <person name="Overmann J."/>
            <person name="Amann R."/>
            <person name="Jetten M.S.M."/>
            <person name="Mascher T."/>
            <person name="Medema M.H."/>
            <person name="Devos D.P."/>
            <person name="Kaster A.-K."/>
            <person name="Ovreas L."/>
            <person name="Rohde M."/>
            <person name="Galperin M.Y."/>
            <person name="Jogler C."/>
        </authorList>
    </citation>
    <scope>NUCLEOTIDE SEQUENCE [LARGE SCALE GENOMIC DNA]</scope>
    <source>
        <strain evidence="3 4">Pla144</strain>
    </source>
</reference>
<keyword evidence="1" id="KW-0812">Transmembrane</keyword>
<dbReference type="PANTHER" id="PTHR14969:SF13">
    <property type="entry name" value="AT30094P"/>
    <property type="match status" value="1"/>
</dbReference>
<dbReference type="PANTHER" id="PTHR14969">
    <property type="entry name" value="SPHINGOSINE-1-PHOSPHATE PHOSPHOHYDROLASE"/>
    <property type="match status" value="1"/>
</dbReference>
<keyword evidence="1" id="KW-0472">Membrane</keyword>
<dbReference type="SUPFAM" id="SSF48317">
    <property type="entry name" value="Acid phosphatase/Vanadium-dependent haloperoxidase"/>
    <property type="match status" value="1"/>
</dbReference>
<sequence>MLSAVVYLTLGSLLAASIQRRSLKFYVLAIAVLLSLIVGISRVYLGVHYPTDVLAGWIAGLVWALLCWLVARWLQQRHKVETE</sequence>